<dbReference type="GO" id="GO:0035241">
    <property type="term" value="F:protein-arginine omega-N monomethyltransferase activity"/>
    <property type="evidence" value="ECO:0007669"/>
    <property type="project" value="TreeGrafter"/>
</dbReference>
<name>E0SQZ8_IGNAA</name>
<dbReference type="Proteomes" id="UP000001304">
    <property type="component" value="Chromosome"/>
</dbReference>
<dbReference type="KEGG" id="iag:Igag_1526"/>
<dbReference type="Pfam" id="PF04252">
    <property type="entry name" value="SFM1-like"/>
    <property type="match status" value="1"/>
</dbReference>
<dbReference type="PANTHER" id="PTHR35517">
    <property type="entry name" value="PROTEIN ARGININE N-METHYLTRANSFERASE SFM1"/>
    <property type="match status" value="1"/>
</dbReference>
<proteinExistence type="predicted"/>
<dbReference type="STRING" id="583356.Igag_1526"/>
<evidence type="ECO:0000313" key="1">
    <source>
        <dbReference type="EMBL" id="ADM28328.1"/>
    </source>
</evidence>
<dbReference type="EMBL" id="CP002098">
    <property type="protein sequence ID" value="ADM28328.1"/>
    <property type="molecule type" value="Genomic_DNA"/>
</dbReference>
<reference evidence="1 2" key="1">
    <citation type="journal article" date="2010" name="Stand. Genomic Sci.">
        <title>Complete genome sequence of Ignisphaera aggregans type strain (AQ1.S1).</title>
        <authorList>
            <person name="Goker M."/>
            <person name="Held B."/>
            <person name="Lapidus A."/>
            <person name="Nolan M."/>
            <person name="Spring S."/>
            <person name="Yasawong M."/>
            <person name="Lucas S."/>
            <person name="Glavina Del Rio T."/>
            <person name="Tice H."/>
            <person name="Cheng J.F."/>
            <person name="Goodwin L."/>
            <person name="Tapia R."/>
            <person name="Pitluck S."/>
            <person name="Liolios K."/>
            <person name="Ivanova N."/>
            <person name="Mavromatis K."/>
            <person name="Mikhailova N."/>
            <person name="Pati A."/>
            <person name="Chen A."/>
            <person name="Palaniappan K."/>
            <person name="Brambilla E."/>
            <person name="Land M."/>
            <person name="Hauser L."/>
            <person name="Chang Y.J."/>
            <person name="Jeffries C.D."/>
            <person name="Brettin T."/>
            <person name="Detter J.C."/>
            <person name="Han C."/>
            <person name="Rohde M."/>
            <person name="Sikorski J."/>
            <person name="Woyke T."/>
            <person name="Bristow J."/>
            <person name="Eisen J.A."/>
            <person name="Markowitz V."/>
            <person name="Hugenholtz P."/>
            <person name="Kyrpides N.C."/>
            <person name="Klenk H.P."/>
        </authorList>
    </citation>
    <scope>NUCLEOTIDE SEQUENCE [LARGE SCALE GENOMIC DNA]</scope>
    <source>
        <strain evidence="2">DSM 17230 / JCM 13409 / AQ1.S1</strain>
    </source>
</reference>
<gene>
    <name evidence="1" type="ordered locus">Igag_1526</name>
</gene>
<organism evidence="1 2">
    <name type="scientific">Ignisphaera aggregans (strain DSM 17230 / JCM 13409 / AQ1.S1)</name>
    <dbReference type="NCBI Taxonomy" id="583356"/>
    <lineage>
        <taxon>Archaea</taxon>
        <taxon>Thermoproteota</taxon>
        <taxon>Thermoprotei</taxon>
        <taxon>Desulfurococcales</taxon>
        <taxon>Desulfurococcaceae</taxon>
        <taxon>Ignisphaera</taxon>
    </lineage>
</organism>
<accession>E0SQZ8</accession>
<protein>
    <recommendedName>
        <fullName evidence="3">SAM-dependent RNA methyltransferase</fullName>
    </recommendedName>
</protein>
<dbReference type="InterPro" id="IPR007364">
    <property type="entry name" value="SFM1-like"/>
</dbReference>
<keyword evidence="2" id="KW-1185">Reference proteome</keyword>
<dbReference type="AlphaFoldDB" id="E0SQZ8"/>
<dbReference type="BioCyc" id="IAGG583356:GHAH-1517-MONOMER"/>
<dbReference type="CDD" id="cd18090">
    <property type="entry name" value="Arginine_MT_Sfm1"/>
    <property type="match status" value="1"/>
</dbReference>
<evidence type="ECO:0008006" key="3">
    <source>
        <dbReference type="Google" id="ProtNLM"/>
    </source>
</evidence>
<dbReference type="HOGENOM" id="CLU_080487_1_0_2"/>
<sequence>MSFKVVIEHLEPCLNQWLLTEYKYVSDLFRERLIFTNVKKENHKAILSKLGQIISQSVIEYLKDLPEVIVLDPKASEPLKRQDLTNAKYVIIGGIMGDHPPKGRTWKFITSRLRNAISRNIGPYQFTIAGTAYILKQIERGLDLKDIRYVYGLKIEKKLSNEIIIEIELPYAFPLDEHNNIVLPENYIDIVYRYTTTYESRMLQTTNNYMDEYC</sequence>
<evidence type="ECO:0000313" key="2">
    <source>
        <dbReference type="Proteomes" id="UP000001304"/>
    </source>
</evidence>
<dbReference type="PANTHER" id="PTHR35517:SF1">
    <property type="entry name" value="PROTEIN ARGININE N-METHYLTRANSFERASE SFM1"/>
    <property type="match status" value="1"/>
</dbReference>